<name>A0A6G4WPP2_9HYPH</name>
<accession>A0A6G4WPP2</accession>
<protein>
    <submittedName>
        <fullName evidence="1">Uncharacterized protein</fullName>
    </submittedName>
</protein>
<proteinExistence type="predicted"/>
<dbReference type="RefSeq" id="WP_165034407.1">
    <property type="nucleotide sequence ID" value="NZ_JAAKZF010000183.1"/>
</dbReference>
<keyword evidence="2" id="KW-1185">Reference proteome</keyword>
<evidence type="ECO:0000313" key="2">
    <source>
        <dbReference type="Proteomes" id="UP001642900"/>
    </source>
</evidence>
<sequence length="57" mass="6357">MKRQFESPQPSLFEEGEPSVVLTRAQEIELTMLVETLLREIAMALANGGIADEQDHS</sequence>
<dbReference type="Proteomes" id="UP001642900">
    <property type="component" value="Unassembled WGS sequence"/>
</dbReference>
<dbReference type="EMBL" id="JAAKZF010000183">
    <property type="protein sequence ID" value="NGO56080.1"/>
    <property type="molecule type" value="Genomic_DNA"/>
</dbReference>
<organism evidence="1 2">
    <name type="scientific">Allomesorhizobium camelthorni</name>
    <dbReference type="NCBI Taxonomy" id="475069"/>
    <lineage>
        <taxon>Bacteria</taxon>
        <taxon>Pseudomonadati</taxon>
        <taxon>Pseudomonadota</taxon>
        <taxon>Alphaproteobacteria</taxon>
        <taxon>Hyphomicrobiales</taxon>
        <taxon>Phyllobacteriaceae</taxon>
        <taxon>Allomesorhizobium</taxon>
    </lineage>
</organism>
<evidence type="ECO:0000313" key="1">
    <source>
        <dbReference type="EMBL" id="NGO56080.1"/>
    </source>
</evidence>
<reference evidence="1 2" key="1">
    <citation type="submission" date="2020-02" db="EMBL/GenBank/DDBJ databases">
        <title>Genome sequence of strain CCNWXJ40-4.</title>
        <authorList>
            <person name="Gao J."/>
            <person name="Sun J."/>
        </authorList>
    </citation>
    <scope>NUCLEOTIDE SEQUENCE [LARGE SCALE GENOMIC DNA]</scope>
    <source>
        <strain evidence="1 2">CCNWXJ 40-4</strain>
    </source>
</reference>
<comment type="caution">
    <text evidence="1">The sequence shown here is derived from an EMBL/GenBank/DDBJ whole genome shotgun (WGS) entry which is preliminary data.</text>
</comment>
<gene>
    <name evidence="1" type="ORF">G6N73_34800</name>
</gene>
<dbReference type="AlphaFoldDB" id="A0A6G4WPP2"/>